<accession>A0A1C6U225</accession>
<protein>
    <recommendedName>
        <fullName evidence="7">Biotin synthase auxiliary protein</fullName>
    </recommendedName>
</protein>
<evidence type="ECO:0000256" key="7">
    <source>
        <dbReference type="ARBA" id="ARBA00093796"/>
    </source>
</evidence>
<evidence type="ECO:0000256" key="4">
    <source>
        <dbReference type="ARBA" id="ARBA00023004"/>
    </source>
</evidence>
<evidence type="ECO:0000259" key="8">
    <source>
        <dbReference type="Pfam" id="PF26519"/>
    </source>
</evidence>
<keyword evidence="3" id="KW-0093">Biotin biosynthesis</keyword>
<evidence type="ECO:0000256" key="2">
    <source>
        <dbReference type="ARBA" id="ARBA00022723"/>
    </source>
</evidence>
<sequence>MTELVESTAPQRWCDRCGEPAEAGAHEACAAARALEPPRYCAHCRRRMKVQVVPTGWSAVCVEHGEIRG</sequence>
<evidence type="ECO:0000256" key="6">
    <source>
        <dbReference type="ARBA" id="ARBA00093780"/>
    </source>
</evidence>
<dbReference type="STRING" id="227316.GA0070604_1602"/>
<comment type="function">
    <text evidence="5">Required for the activity of the biotin synthase BioB.</text>
</comment>
<keyword evidence="2" id="KW-0479">Metal-binding</keyword>
<gene>
    <name evidence="9" type="ORF">GA0070604_1602</name>
</gene>
<dbReference type="OrthoDB" id="3829284at2"/>
<evidence type="ECO:0000313" key="10">
    <source>
        <dbReference type="Proteomes" id="UP000199696"/>
    </source>
</evidence>
<keyword evidence="4" id="KW-0408">Iron</keyword>
<dbReference type="EMBL" id="FMHY01000002">
    <property type="protein sequence ID" value="SCL47983.1"/>
    <property type="molecule type" value="Genomic_DNA"/>
</dbReference>
<feature type="domain" description="Biotin synthase auxiliary protein C-terminal" evidence="8">
    <location>
        <begin position="48"/>
        <end position="68"/>
    </location>
</feature>
<organism evidence="9 10">
    <name type="scientific">Micromonospora eburnea</name>
    <dbReference type="NCBI Taxonomy" id="227316"/>
    <lineage>
        <taxon>Bacteria</taxon>
        <taxon>Bacillati</taxon>
        <taxon>Actinomycetota</taxon>
        <taxon>Actinomycetes</taxon>
        <taxon>Micromonosporales</taxon>
        <taxon>Micromonosporaceae</taxon>
        <taxon>Micromonospora</taxon>
    </lineage>
</organism>
<reference evidence="10" key="1">
    <citation type="submission" date="2016-06" db="EMBL/GenBank/DDBJ databases">
        <authorList>
            <person name="Varghese N."/>
            <person name="Submissions Spin"/>
        </authorList>
    </citation>
    <scope>NUCLEOTIDE SEQUENCE [LARGE SCALE GENOMIC DNA]</scope>
    <source>
        <strain evidence="10">DSM 44814</strain>
    </source>
</reference>
<evidence type="ECO:0000313" key="9">
    <source>
        <dbReference type="EMBL" id="SCL47983.1"/>
    </source>
</evidence>
<evidence type="ECO:0000256" key="5">
    <source>
        <dbReference type="ARBA" id="ARBA00093761"/>
    </source>
</evidence>
<dbReference type="Pfam" id="PF26519">
    <property type="entry name" value="BsaP"/>
    <property type="match status" value="1"/>
</dbReference>
<proteinExistence type="inferred from homology"/>
<name>A0A1C6U225_9ACTN</name>
<dbReference type="InterPro" id="IPR058605">
    <property type="entry name" value="BsaP_C"/>
</dbReference>
<dbReference type="Proteomes" id="UP000199696">
    <property type="component" value="Unassembled WGS sequence"/>
</dbReference>
<dbReference type="AlphaFoldDB" id="A0A1C6U225"/>
<comment type="similarity">
    <text evidence="6">Belongs to the BsaP family.</text>
</comment>
<evidence type="ECO:0000256" key="1">
    <source>
        <dbReference type="ARBA" id="ARBA00001915"/>
    </source>
</evidence>
<comment type="cofactor">
    <cofactor evidence="1">
        <name>iron-sulfur cluster</name>
        <dbReference type="ChEBI" id="CHEBI:30408"/>
    </cofactor>
</comment>
<dbReference type="RefSeq" id="WP_091116688.1">
    <property type="nucleotide sequence ID" value="NZ_FMHY01000002.1"/>
</dbReference>
<keyword evidence="10" id="KW-1185">Reference proteome</keyword>
<evidence type="ECO:0000256" key="3">
    <source>
        <dbReference type="ARBA" id="ARBA00022756"/>
    </source>
</evidence>